<keyword evidence="3" id="KW-0173">Coenzyme A biosynthesis</keyword>
<evidence type="ECO:0000256" key="1">
    <source>
        <dbReference type="ARBA" id="ARBA00022741"/>
    </source>
</evidence>
<evidence type="ECO:0000313" key="5">
    <source>
        <dbReference type="EMBL" id="HJF95228.1"/>
    </source>
</evidence>
<dbReference type="PANTHER" id="PTHR10695">
    <property type="entry name" value="DEPHOSPHO-COA KINASE-RELATED"/>
    <property type="match status" value="1"/>
</dbReference>
<dbReference type="InterPro" id="IPR001977">
    <property type="entry name" value="Depp_CoAkinase"/>
</dbReference>
<protein>
    <recommendedName>
        <fullName evidence="3 4">Dephospho-CoA kinase</fullName>
        <ecNumber evidence="3 4">2.7.1.24</ecNumber>
    </recommendedName>
    <alternativeName>
        <fullName evidence="3">Dephosphocoenzyme A kinase</fullName>
    </alternativeName>
</protein>
<comment type="subcellular location">
    <subcellularLocation>
        <location evidence="3">Cytoplasm</location>
    </subcellularLocation>
</comment>
<keyword evidence="3 5" id="KW-0808">Transferase</keyword>
<comment type="similarity">
    <text evidence="3">Belongs to the CoaE family.</text>
</comment>
<keyword evidence="2 3" id="KW-0067">ATP-binding</keyword>
<organism evidence="5 6">
    <name type="scientific">Lachnoclostridium phocaeense</name>
    <dbReference type="NCBI Taxonomy" id="1871021"/>
    <lineage>
        <taxon>Bacteria</taxon>
        <taxon>Bacillati</taxon>
        <taxon>Bacillota</taxon>
        <taxon>Clostridia</taxon>
        <taxon>Lachnospirales</taxon>
        <taxon>Lachnospiraceae</taxon>
    </lineage>
</organism>
<dbReference type="RefSeq" id="WP_076777287.1">
    <property type="nucleotide sequence ID" value="NZ_CALKQL010000029.1"/>
</dbReference>
<evidence type="ECO:0000256" key="2">
    <source>
        <dbReference type="ARBA" id="ARBA00022840"/>
    </source>
</evidence>
<feature type="binding site" evidence="3">
    <location>
        <begin position="11"/>
        <end position="16"/>
    </location>
    <ligand>
        <name>ATP</name>
        <dbReference type="ChEBI" id="CHEBI:30616"/>
    </ligand>
</feature>
<dbReference type="Gene3D" id="3.40.50.300">
    <property type="entry name" value="P-loop containing nucleotide triphosphate hydrolases"/>
    <property type="match status" value="1"/>
</dbReference>
<dbReference type="InterPro" id="IPR027417">
    <property type="entry name" value="P-loop_NTPase"/>
</dbReference>
<keyword evidence="1 3" id="KW-0547">Nucleotide-binding</keyword>
<dbReference type="CDD" id="cd02022">
    <property type="entry name" value="DPCK"/>
    <property type="match status" value="1"/>
</dbReference>
<dbReference type="NCBIfam" id="TIGR00152">
    <property type="entry name" value="dephospho-CoA kinase"/>
    <property type="match status" value="1"/>
</dbReference>
<dbReference type="SUPFAM" id="SSF52540">
    <property type="entry name" value="P-loop containing nucleoside triphosphate hydrolases"/>
    <property type="match status" value="1"/>
</dbReference>
<gene>
    <name evidence="3 5" type="primary">coaE</name>
    <name evidence="5" type="ORF">K8V82_10650</name>
</gene>
<dbReference type="HAMAP" id="MF_00376">
    <property type="entry name" value="Dephospho_CoA_kinase"/>
    <property type="match status" value="1"/>
</dbReference>
<dbReference type="PANTHER" id="PTHR10695:SF46">
    <property type="entry name" value="BIFUNCTIONAL COENZYME A SYNTHASE-RELATED"/>
    <property type="match status" value="1"/>
</dbReference>
<dbReference type="Pfam" id="PF01121">
    <property type="entry name" value="CoaE"/>
    <property type="match status" value="1"/>
</dbReference>
<dbReference type="OrthoDB" id="9812943at2"/>
<dbReference type="EC" id="2.7.1.24" evidence="3 4"/>
<evidence type="ECO:0000256" key="4">
    <source>
        <dbReference type="NCBIfam" id="TIGR00152"/>
    </source>
</evidence>
<dbReference type="GO" id="GO:0004140">
    <property type="term" value="F:dephospho-CoA kinase activity"/>
    <property type="evidence" value="ECO:0007669"/>
    <property type="project" value="UniProtKB-UniRule"/>
</dbReference>
<proteinExistence type="inferred from homology"/>
<dbReference type="GO" id="GO:0005524">
    <property type="term" value="F:ATP binding"/>
    <property type="evidence" value="ECO:0007669"/>
    <property type="project" value="UniProtKB-UniRule"/>
</dbReference>
<reference evidence="5" key="1">
    <citation type="journal article" date="2021" name="PeerJ">
        <title>Extensive microbial diversity within the chicken gut microbiome revealed by metagenomics and culture.</title>
        <authorList>
            <person name="Gilroy R."/>
            <person name="Ravi A."/>
            <person name="Getino M."/>
            <person name="Pursley I."/>
            <person name="Horton D.L."/>
            <person name="Alikhan N.F."/>
            <person name="Baker D."/>
            <person name="Gharbi K."/>
            <person name="Hall N."/>
            <person name="Watson M."/>
            <person name="Adriaenssens E.M."/>
            <person name="Foster-Nyarko E."/>
            <person name="Jarju S."/>
            <person name="Secka A."/>
            <person name="Antonio M."/>
            <person name="Oren A."/>
            <person name="Chaudhuri R.R."/>
            <person name="La Ragione R."/>
            <person name="Hildebrand F."/>
            <person name="Pallen M.J."/>
        </authorList>
    </citation>
    <scope>NUCLEOTIDE SEQUENCE</scope>
    <source>
        <strain evidence="5">ChiSjej5B23-16112</strain>
    </source>
</reference>
<keyword evidence="3 5" id="KW-0418">Kinase</keyword>
<dbReference type="PROSITE" id="PS51219">
    <property type="entry name" value="DPCK"/>
    <property type="match status" value="1"/>
</dbReference>
<dbReference type="Proteomes" id="UP000769156">
    <property type="component" value="Unassembled WGS sequence"/>
</dbReference>
<evidence type="ECO:0000313" key="6">
    <source>
        <dbReference type="Proteomes" id="UP000769156"/>
    </source>
</evidence>
<dbReference type="GO" id="GO:0015937">
    <property type="term" value="P:coenzyme A biosynthetic process"/>
    <property type="evidence" value="ECO:0007669"/>
    <property type="project" value="UniProtKB-UniRule"/>
</dbReference>
<accession>A0A921LF94</accession>
<comment type="function">
    <text evidence="3">Catalyzes the phosphorylation of the 3'-hydroxyl group of dephosphocoenzyme A to form coenzyme A.</text>
</comment>
<reference evidence="5" key="2">
    <citation type="submission" date="2021-09" db="EMBL/GenBank/DDBJ databases">
        <authorList>
            <person name="Gilroy R."/>
        </authorList>
    </citation>
    <scope>NUCLEOTIDE SEQUENCE</scope>
    <source>
        <strain evidence="5">ChiSjej5B23-16112</strain>
    </source>
</reference>
<keyword evidence="3" id="KW-0963">Cytoplasm</keyword>
<dbReference type="GO" id="GO:0005737">
    <property type="term" value="C:cytoplasm"/>
    <property type="evidence" value="ECO:0007669"/>
    <property type="project" value="UniProtKB-SubCell"/>
</dbReference>
<name>A0A921LF94_9FIRM</name>
<comment type="pathway">
    <text evidence="3">Cofactor biosynthesis; coenzyme A biosynthesis; CoA from (R)-pantothenate: step 5/5.</text>
</comment>
<dbReference type="EMBL" id="DYVY01000179">
    <property type="protein sequence ID" value="HJF95228.1"/>
    <property type="molecule type" value="Genomic_DNA"/>
</dbReference>
<evidence type="ECO:0000256" key="3">
    <source>
        <dbReference type="HAMAP-Rule" id="MF_00376"/>
    </source>
</evidence>
<dbReference type="AlphaFoldDB" id="A0A921LF94"/>
<sequence>MKIIGITGGIGSGKSQVLSYLEEAYGAACCQADQVARRLQQKGTKCHRRIVEHFGEDILDENGRLDRPKLAGIVFSNKAQLRILNEIVHPAVKEKLREIIQKEEKKGTHVFVLEAALFIEENYGALCDEVWYIYADEETRKRRLMASRGYSEEKIEGIFASQMPSSDFFTYCDRAIDNCNSFQEACGEIDDVMEQLGIKKREE</sequence>
<comment type="catalytic activity">
    <reaction evidence="3">
        <text>3'-dephospho-CoA + ATP = ADP + CoA + H(+)</text>
        <dbReference type="Rhea" id="RHEA:18245"/>
        <dbReference type="ChEBI" id="CHEBI:15378"/>
        <dbReference type="ChEBI" id="CHEBI:30616"/>
        <dbReference type="ChEBI" id="CHEBI:57287"/>
        <dbReference type="ChEBI" id="CHEBI:57328"/>
        <dbReference type="ChEBI" id="CHEBI:456216"/>
        <dbReference type="EC" id="2.7.1.24"/>
    </reaction>
</comment>
<comment type="caution">
    <text evidence="5">The sequence shown here is derived from an EMBL/GenBank/DDBJ whole genome shotgun (WGS) entry which is preliminary data.</text>
</comment>